<evidence type="ECO:0000313" key="1">
    <source>
        <dbReference type="EMBL" id="GAJ17479.1"/>
    </source>
</evidence>
<dbReference type="AlphaFoldDB" id="X1UJ08"/>
<organism evidence="1">
    <name type="scientific">marine sediment metagenome</name>
    <dbReference type="NCBI Taxonomy" id="412755"/>
    <lineage>
        <taxon>unclassified sequences</taxon>
        <taxon>metagenomes</taxon>
        <taxon>ecological metagenomes</taxon>
    </lineage>
</organism>
<comment type="caution">
    <text evidence="1">The sequence shown here is derived from an EMBL/GenBank/DDBJ whole genome shotgun (WGS) entry which is preliminary data.</text>
</comment>
<proteinExistence type="predicted"/>
<name>X1UJ08_9ZZZZ</name>
<sequence length="42" mass="4652">MQTSFLTPPMALSLFYMKAVAPKEIEFMPHIVGGVIPFIGIQ</sequence>
<gene>
    <name evidence="1" type="ORF">S12H4_63357</name>
</gene>
<reference evidence="1" key="1">
    <citation type="journal article" date="2014" name="Front. Microbiol.">
        <title>High frequency of phylogenetically diverse reductive dehalogenase-homologous genes in deep subseafloor sedimentary metagenomes.</title>
        <authorList>
            <person name="Kawai M."/>
            <person name="Futagami T."/>
            <person name="Toyoda A."/>
            <person name="Takaki Y."/>
            <person name="Nishi S."/>
            <person name="Hori S."/>
            <person name="Arai W."/>
            <person name="Tsubouchi T."/>
            <person name="Morono Y."/>
            <person name="Uchiyama I."/>
            <person name="Ito T."/>
            <person name="Fujiyama A."/>
            <person name="Inagaki F."/>
            <person name="Takami H."/>
        </authorList>
    </citation>
    <scope>NUCLEOTIDE SEQUENCE</scope>
    <source>
        <strain evidence="1">Expedition CK06-06</strain>
    </source>
</reference>
<accession>X1UJ08</accession>
<dbReference type="EMBL" id="BARW01043049">
    <property type="protein sequence ID" value="GAJ17479.1"/>
    <property type="molecule type" value="Genomic_DNA"/>
</dbReference>
<protein>
    <recommendedName>
        <fullName evidence="2">TRAP C4-dicarboxylate transport system permease DctM subunit domain-containing protein</fullName>
    </recommendedName>
</protein>
<feature type="non-terminal residue" evidence="1">
    <location>
        <position position="42"/>
    </location>
</feature>
<evidence type="ECO:0008006" key="2">
    <source>
        <dbReference type="Google" id="ProtNLM"/>
    </source>
</evidence>